<accession>A0A183CZT8</accession>
<reference evidence="1 2" key="2">
    <citation type="submission" date="2018-11" db="EMBL/GenBank/DDBJ databases">
        <authorList>
            <consortium name="Pathogen Informatics"/>
        </authorList>
    </citation>
    <scope>NUCLEOTIDE SEQUENCE [LARGE SCALE GENOMIC DNA]</scope>
</reference>
<organism evidence="3">
    <name type="scientific">Gongylonema pulchrum</name>
    <dbReference type="NCBI Taxonomy" id="637853"/>
    <lineage>
        <taxon>Eukaryota</taxon>
        <taxon>Metazoa</taxon>
        <taxon>Ecdysozoa</taxon>
        <taxon>Nematoda</taxon>
        <taxon>Chromadorea</taxon>
        <taxon>Rhabditida</taxon>
        <taxon>Spirurina</taxon>
        <taxon>Spiruromorpha</taxon>
        <taxon>Spiruroidea</taxon>
        <taxon>Gongylonematidae</taxon>
        <taxon>Gongylonema</taxon>
    </lineage>
</organism>
<dbReference type="Proteomes" id="UP000271098">
    <property type="component" value="Unassembled WGS sequence"/>
</dbReference>
<dbReference type="SUPFAM" id="SSF47616">
    <property type="entry name" value="GST C-terminal domain-like"/>
    <property type="match status" value="1"/>
</dbReference>
<dbReference type="OrthoDB" id="414243at2759"/>
<reference evidence="3" key="1">
    <citation type="submission" date="2016-06" db="UniProtKB">
        <authorList>
            <consortium name="WormBaseParasite"/>
        </authorList>
    </citation>
    <scope>IDENTIFICATION</scope>
</reference>
<sequence length="70" mass="8150">MLCWSEGGILENEPMLTWVDLMIYTFFKVLMEHGKSTDLDEYPLTKQLCRKIAEICEGASRCQQEDENSM</sequence>
<dbReference type="EMBL" id="UYRT01002720">
    <property type="protein sequence ID" value="VDK31395.1"/>
    <property type="molecule type" value="Genomic_DNA"/>
</dbReference>
<evidence type="ECO:0000313" key="1">
    <source>
        <dbReference type="EMBL" id="VDK31395.1"/>
    </source>
</evidence>
<evidence type="ECO:0000313" key="2">
    <source>
        <dbReference type="Proteomes" id="UP000271098"/>
    </source>
</evidence>
<dbReference type="InterPro" id="IPR036282">
    <property type="entry name" value="Glutathione-S-Trfase_C_sf"/>
</dbReference>
<gene>
    <name evidence="1" type="ORF">GPUH_LOCUS1979</name>
</gene>
<proteinExistence type="predicted"/>
<protein>
    <submittedName>
        <fullName evidence="1 3">Uncharacterized protein</fullName>
    </submittedName>
</protein>
<keyword evidence="2" id="KW-1185">Reference proteome</keyword>
<dbReference type="WBParaSite" id="GPUH_0000198401-mRNA-1">
    <property type="protein sequence ID" value="GPUH_0000198401-mRNA-1"/>
    <property type="gene ID" value="GPUH_0000198401"/>
</dbReference>
<dbReference type="AlphaFoldDB" id="A0A183CZT8"/>
<evidence type="ECO:0000313" key="3">
    <source>
        <dbReference type="WBParaSite" id="GPUH_0000198401-mRNA-1"/>
    </source>
</evidence>
<name>A0A183CZT8_9BILA</name>
<dbReference type="Gene3D" id="1.20.1050.10">
    <property type="match status" value="1"/>
</dbReference>